<dbReference type="Gene3D" id="3.40.190.10">
    <property type="entry name" value="Periplasmic binding protein-like II"/>
    <property type="match status" value="2"/>
</dbReference>
<dbReference type="PANTHER" id="PTHR43649">
    <property type="entry name" value="ARABINOSE-BINDING PROTEIN-RELATED"/>
    <property type="match status" value="1"/>
</dbReference>
<dbReference type="InterPro" id="IPR050490">
    <property type="entry name" value="Bact_solute-bd_prot1"/>
</dbReference>
<evidence type="ECO:0000313" key="2">
    <source>
        <dbReference type="Proteomes" id="UP000182725"/>
    </source>
</evidence>
<organism evidence="1 2">
    <name type="scientific">Arthrobacter alpinus</name>
    <dbReference type="NCBI Taxonomy" id="656366"/>
    <lineage>
        <taxon>Bacteria</taxon>
        <taxon>Bacillati</taxon>
        <taxon>Actinomycetota</taxon>
        <taxon>Actinomycetes</taxon>
        <taxon>Micrococcales</taxon>
        <taxon>Micrococcaceae</taxon>
        <taxon>Arthrobacter</taxon>
    </lineage>
</organism>
<accession>A0A1H5MH06</accession>
<protein>
    <submittedName>
        <fullName evidence="1">Carbohydrate ABC transporter substrate-binding protein, CUT1 family</fullName>
    </submittedName>
</protein>
<proteinExistence type="predicted"/>
<dbReference type="Proteomes" id="UP000182725">
    <property type="component" value="Unassembled WGS sequence"/>
</dbReference>
<dbReference type="PANTHER" id="PTHR43649:SF11">
    <property type="entry name" value="ABC TRANSPORTER SUBSTRATE-BINDING PROTEIN YESO-RELATED"/>
    <property type="match status" value="1"/>
</dbReference>
<gene>
    <name evidence="1" type="ORF">SAMN04489740_2899</name>
</gene>
<dbReference type="EMBL" id="FNTV01000001">
    <property type="protein sequence ID" value="SEE87738.1"/>
    <property type="molecule type" value="Genomic_DNA"/>
</dbReference>
<name>A0A1H5MH06_9MICC</name>
<evidence type="ECO:0000313" key="1">
    <source>
        <dbReference type="EMBL" id="SEE87738.1"/>
    </source>
</evidence>
<reference evidence="1 2" key="1">
    <citation type="submission" date="2016-10" db="EMBL/GenBank/DDBJ databases">
        <authorList>
            <person name="de Groot N.N."/>
        </authorList>
    </citation>
    <scope>NUCLEOTIDE SEQUENCE [LARGE SCALE GENOMIC DNA]</scope>
    <source>
        <strain evidence="1 2">DSM 22274</strain>
    </source>
</reference>
<dbReference type="Pfam" id="PF13416">
    <property type="entry name" value="SBP_bac_8"/>
    <property type="match status" value="1"/>
</dbReference>
<dbReference type="InterPro" id="IPR006059">
    <property type="entry name" value="SBP"/>
</dbReference>
<dbReference type="AlphaFoldDB" id="A0A1H5MH06"/>
<sequence>MRTANEEVATAMKGNAMNFMPDRRTYLKLSVLAASAVGLAACGSEAGADGPVTLRFTWWGGDARHKTTQQIIEKFNMEHPNITVKGEYSDWTGYWDKLATQVAGNDAPDIIQMDEKYVREYGDRGALLDLNRLESLEIADFAPDAVKSGEIDGKLHGLVIGLGTFAIAVNPEILEKAGISMPDDKSWSWQDYLELGSEVSRKVPGSIGIGLGYSDIDLYYWARQQGDRLYDGEAKVVIKPETLSSFWQLRLDASKSGSTDKPAGIFESAGAPLDQSSLATGKMAFGGIFNTQLPAYNAAKGQDLKLLRIPGEAQAKERAAYYKSSMFWSLSARTKHQGAAETFLNYLSNSQEAGDLILTERGIPANAKIRESITGKLGPEDTAAVEFSNAIAEEARPAPPITPVGGSIIESILARYMADVLFEKTTPVSAATAFIEEIKTTIQR</sequence>
<dbReference type="SUPFAM" id="SSF53850">
    <property type="entry name" value="Periplasmic binding protein-like II"/>
    <property type="match status" value="1"/>
</dbReference>